<evidence type="ECO:0000313" key="2">
    <source>
        <dbReference type="Proteomes" id="UP000829447"/>
    </source>
</evidence>
<reference evidence="1 2" key="1">
    <citation type="journal article" date="2022" name="bioRxiv">
        <title>An ancient truncated duplication of the anti-Mullerian hormone receptor type 2 gene is a potential conserved master sex determinant in the Pangasiidae catfish family.</title>
        <authorList>
            <person name="Wen M."/>
            <person name="Pan Q."/>
            <person name="Jouanno E."/>
            <person name="Montfort J."/>
            <person name="Zahm M."/>
            <person name="Cabau C."/>
            <person name="Klopp C."/>
            <person name="Iampietro C."/>
            <person name="Roques C."/>
            <person name="Bouchez O."/>
            <person name="Castinel A."/>
            <person name="Donnadieu C."/>
            <person name="Parrinello H."/>
            <person name="Poncet C."/>
            <person name="Belmonte E."/>
            <person name="Gautier V."/>
            <person name="Avarre J.-C."/>
            <person name="Dugue R."/>
            <person name="Gustiano R."/>
            <person name="Ha T.T.T."/>
            <person name="Campet M."/>
            <person name="Sriphairoj K."/>
            <person name="Ribolli J."/>
            <person name="de Almeida F.L."/>
            <person name="Desvignes T."/>
            <person name="Postlethwait J.H."/>
            <person name="Bucao C.F."/>
            <person name="Robinson-Rechavi M."/>
            <person name="Bobe J."/>
            <person name="Herpin A."/>
            <person name="Guiguen Y."/>
        </authorList>
    </citation>
    <scope>NUCLEOTIDE SEQUENCE [LARGE SCALE GENOMIC DNA]</scope>
    <source>
        <strain evidence="1">YG-Dec2019</strain>
    </source>
</reference>
<proteinExistence type="predicted"/>
<protein>
    <submittedName>
        <fullName evidence="1">Uncharacterized protein</fullName>
    </submittedName>
</protein>
<sequence length="343" mass="38626">MAAQCFSQPGFVLVSWLNSALYLHTSAITKAHKHARALQSAPDVAERESHAYTFLRPAWASAIGRACPCAVCAPTQVPKPKLLLMQILTNCFKARAPDAPPKCSPCARAVTADHVMPQVTGPVLLQLALLLCALPAQYLITEWTSGTTAQRRLATQGILDAWKSMRKSYLNATVWVDWITSWMPKLPLLGAEEELEEMHGEIMALEILMQSNEHGYFAASEVPRSPRPVYVLHRVGEVVIETQNHMVGVIVGWDEGLRAPPEWLRRKKYTDSEVKRLEDTPHYKILFSGPDPSSLMIGYLPQNSLQLFEGYRPEIPTLDQYFSHFDGKKFVMLDWLRDIYPED</sequence>
<accession>A0ACC5X7W5</accession>
<name>A0ACC5X7W5_PANGG</name>
<dbReference type="Proteomes" id="UP000829447">
    <property type="component" value="Linkage Group LG16"/>
</dbReference>
<comment type="caution">
    <text evidence="1">The sequence shown here is derived from an EMBL/GenBank/DDBJ whole genome shotgun (WGS) entry which is preliminary data.</text>
</comment>
<dbReference type="EMBL" id="CM040469">
    <property type="protein sequence ID" value="MCI4387215.1"/>
    <property type="molecule type" value="Genomic_DNA"/>
</dbReference>
<gene>
    <name evidence="1" type="ORF">PGIGA_G00071610</name>
</gene>
<organism evidence="1 2">
    <name type="scientific">Pangasianodon gigas</name>
    <name type="common">Mekong giant catfish</name>
    <name type="synonym">Pangasius gigas</name>
    <dbReference type="NCBI Taxonomy" id="30993"/>
    <lineage>
        <taxon>Eukaryota</taxon>
        <taxon>Metazoa</taxon>
        <taxon>Chordata</taxon>
        <taxon>Craniata</taxon>
        <taxon>Vertebrata</taxon>
        <taxon>Euteleostomi</taxon>
        <taxon>Actinopterygii</taxon>
        <taxon>Neopterygii</taxon>
        <taxon>Teleostei</taxon>
        <taxon>Ostariophysi</taxon>
        <taxon>Siluriformes</taxon>
        <taxon>Pangasiidae</taxon>
        <taxon>Pangasianodon</taxon>
    </lineage>
</organism>
<evidence type="ECO:0000313" key="1">
    <source>
        <dbReference type="EMBL" id="MCI4387215.1"/>
    </source>
</evidence>
<keyword evidence="2" id="KW-1185">Reference proteome</keyword>